<feature type="signal peptide" evidence="7">
    <location>
        <begin position="1"/>
        <end position="25"/>
    </location>
</feature>
<dbReference type="InterPro" id="IPR030395">
    <property type="entry name" value="GP_PDE_dom"/>
</dbReference>
<dbReference type="GO" id="GO:0042597">
    <property type="term" value="C:periplasmic space"/>
    <property type="evidence" value="ECO:0007669"/>
    <property type="project" value="TreeGrafter"/>
</dbReference>
<dbReference type="PROSITE" id="PS51704">
    <property type="entry name" value="GP_PDE"/>
    <property type="match status" value="1"/>
</dbReference>
<dbReference type="PANTHER" id="PTHR43620:SF7">
    <property type="entry name" value="GLYCEROPHOSPHODIESTER PHOSPHODIESTERASE GDPD5-RELATED"/>
    <property type="match status" value="1"/>
</dbReference>
<dbReference type="InterPro" id="IPR017946">
    <property type="entry name" value="PLC-like_Pdiesterase_TIM-brl"/>
</dbReference>
<evidence type="ECO:0000313" key="10">
    <source>
        <dbReference type="Proteomes" id="UP001165378"/>
    </source>
</evidence>
<evidence type="ECO:0000256" key="2">
    <source>
        <dbReference type="ARBA" id="ARBA00012247"/>
    </source>
</evidence>
<dbReference type="GO" id="GO:0006629">
    <property type="term" value="P:lipid metabolic process"/>
    <property type="evidence" value="ECO:0007669"/>
    <property type="project" value="InterPro"/>
</dbReference>
<reference evidence="9" key="1">
    <citation type="submission" date="2022-01" db="EMBL/GenBank/DDBJ databases">
        <title>Genome-Based Taxonomic Classification of the Phylum Actinobacteria.</title>
        <authorList>
            <person name="Gao Y."/>
        </authorList>
    </citation>
    <scope>NUCLEOTIDE SEQUENCE</scope>
    <source>
        <strain evidence="9">KLBMP 8922</strain>
    </source>
</reference>
<name>A0AA41Q996_9ACTN</name>
<dbReference type="PANTHER" id="PTHR43620">
    <property type="entry name" value="GLYCEROPHOSPHORYL DIESTER PHOSPHODIESTERASE"/>
    <property type="match status" value="1"/>
</dbReference>
<dbReference type="EC" id="3.1.4.46" evidence="2"/>
<keyword evidence="10" id="KW-1185">Reference proteome</keyword>
<evidence type="ECO:0000313" key="9">
    <source>
        <dbReference type="EMBL" id="MCF2533106.1"/>
    </source>
</evidence>
<dbReference type="AlphaFoldDB" id="A0AA41Q996"/>
<organism evidence="9 10">
    <name type="scientific">Yinghuangia soli</name>
    <dbReference type="NCBI Taxonomy" id="2908204"/>
    <lineage>
        <taxon>Bacteria</taxon>
        <taxon>Bacillati</taxon>
        <taxon>Actinomycetota</taxon>
        <taxon>Actinomycetes</taxon>
        <taxon>Kitasatosporales</taxon>
        <taxon>Streptomycetaceae</taxon>
        <taxon>Yinghuangia</taxon>
    </lineage>
</organism>
<evidence type="ECO:0000256" key="3">
    <source>
        <dbReference type="ARBA" id="ARBA00022729"/>
    </source>
</evidence>
<dbReference type="RefSeq" id="WP_235057874.1">
    <property type="nucleotide sequence ID" value="NZ_JAKFHA010000043.1"/>
</dbReference>
<dbReference type="CDD" id="cd08602">
    <property type="entry name" value="GDPD_ScGlpQ1_like"/>
    <property type="match status" value="1"/>
</dbReference>
<keyword evidence="5" id="KW-0378">Hydrolase</keyword>
<dbReference type="Pfam" id="PF03009">
    <property type="entry name" value="GDPD"/>
    <property type="match status" value="1"/>
</dbReference>
<evidence type="ECO:0000256" key="6">
    <source>
        <dbReference type="ARBA" id="ARBA00047512"/>
    </source>
</evidence>
<keyword evidence="4" id="KW-0319">Glycerol metabolism</keyword>
<dbReference type="GO" id="GO:0008889">
    <property type="term" value="F:glycerophosphodiester phosphodiesterase activity"/>
    <property type="evidence" value="ECO:0007669"/>
    <property type="project" value="UniProtKB-EC"/>
</dbReference>
<evidence type="ECO:0000256" key="1">
    <source>
        <dbReference type="ARBA" id="ARBA00007277"/>
    </source>
</evidence>
<dbReference type="Proteomes" id="UP001165378">
    <property type="component" value="Unassembled WGS sequence"/>
</dbReference>
<comment type="catalytic activity">
    <reaction evidence="6">
        <text>a sn-glycero-3-phosphodiester + H2O = an alcohol + sn-glycerol 3-phosphate + H(+)</text>
        <dbReference type="Rhea" id="RHEA:12969"/>
        <dbReference type="ChEBI" id="CHEBI:15377"/>
        <dbReference type="ChEBI" id="CHEBI:15378"/>
        <dbReference type="ChEBI" id="CHEBI:30879"/>
        <dbReference type="ChEBI" id="CHEBI:57597"/>
        <dbReference type="ChEBI" id="CHEBI:83408"/>
        <dbReference type="EC" id="3.1.4.46"/>
    </reaction>
</comment>
<feature type="domain" description="GP-PDE" evidence="8">
    <location>
        <begin position="40"/>
        <end position="365"/>
    </location>
</feature>
<evidence type="ECO:0000256" key="4">
    <source>
        <dbReference type="ARBA" id="ARBA00022798"/>
    </source>
</evidence>
<evidence type="ECO:0000259" key="8">
    <source>
        <dbReference type="PROSITE" id="PS51704"/>
    </source>
</evidence>
<sequence>MRRVISALGLAGALLATAVAVPASAHEDDRQERVPRADKVLVIGHRGASGYRPEHTLEAYRLAIRMGADYIEPDLVATKDGVLVARHENEISGTTDVAVRTEFGGRKATKTIDGVPVTGWFTEDFTLAELKTLRAKERLPQVRPTNTAFDGKFQVPTLQEVVDLARAEGRRLGRTIGIYPETKHPTYFQSIGLPLEEPLVDLLRRNRLTGRKAPVIIQSFETANLRKLDKMTDVKLAQLLSDAGRPYDFTVAGDPRTYADLTRRENLKWIGTYADGVGVTKNLVVPRDAAGRLLAPTALVADAHRAGLVVHAWTFRAENQFLPADFRIGSDPNARGDITAEYELFYGLGVDGVFADHPDTAVAARSAASG</sequence>
<evidence type="ECO:0000256" key="7">
    <source>
        <dbReference type="SAM" id="SignalP"/>
    </source>
</evidence>
<feature type="chain" id="PRO_5041241872" description="glycerophosphodiester phosphodiesterase" evidence="7">
    <location>
        <begin position="26"/>
        <end position="370"/>
    </location>
</feature>
<dbReference type="Gene3D" id="3.20.20.190">
    <property type="entry name" value="Phosphatidylinositol (PI) phosphodiesterase"/>
    <property type="match status" value="1"/>
</dbReference>
<dbReference type="EMBL" id="JAKFHA010000043">
    <property type="protein sequence ID" value="MCF2533106.1"/>
    <property type="molecule type" value="Genomic_DNA"/>
</dbReference>
<comment type="similarity">
    <text evidence="1">Belongs to the glycerophosphoryl diester phosphodiesterase family.</text>
</comment>
<dbReference type="GO" id="GO:0006071">
    <property type="term" value="P:glycerol metabolic process"/>
    <property type="evidence" value="ECO:0007669"/>
    <property type="project" value="UniProtKB-KW"/>
</dbReference>
<comment type="caution">
    <text evidence="9">The sequence shown here is derived from an EMBL/GenBank/DDBJ whole genome shotgun (WGS) entry which is preliminary data.</text>
</comment>
<protein>
    <recommendedName>
        <fullName evidence="2">glycerophosphodiester phosphodiesterase</fullName>
        <ecNumber evidence="2">3.1.4.46</ecNumber>
    </recommendedName>
</protein>
<evidence type="ECO:0000256" key="5">
    <source>
        <dbReference type="ARBA" id="ARBA00022801"/>
    </source>
</evidence>
<dbReference type="SUPFAM" id="SSF51695">
    <property type="entry name" value="PLC-like phosphodiesterases"/>
    <property type="match status" value="1"/>
</dbReference>
<proteinExistence type="inferred from homology"/>
<gene>
    <name evidence="9" type="ORF">LZ495_38640</name>
</gene>
<keyword evidence="3 7" id="KW-0732">Signal</keyword>
<accession>A0AA41Q996</accession>